<evidence type="ECO:0000259" key="1">
    <source>
        <dbReference type="Pfam" id="PF13761"/>
    </source>
</evidence>
<dbReference type="RefSeq" id="WP_272749263.1">
    <property type="nucleotide sequence ID" value="NZ_JAQQKX010000015.1"/>
</dbReference>
<dbReference type="Pfam" id="PF13761">
    <property type="entry name" value="DUF4166"/>
    <property type="match status" value="1"/>
</dbReference>
<evidence type="ECO:0000313" key="3">
    <source>
        <dbReference type="Proteomes" id="UP001214854"/>
    </source>
</evidence>
<dbReference type="InterPro" id="IPR025311">
    <property type="entry name" value="DUF4166"/>
</dbReference>
<evidence type="ECO:0000313" key="2">
    <source>
        <dbReference type="EMBL" id="MDC7684794.1"/>
    </source>
</evidence>
<name>A0ABT5HXK6_9CAUL</name>
<feature type="domain" description="DUF4166" evidence="1">
    <location>
        <begin position="16"/>
        <end position="194"/>
    </location>
</feature>
<organism evidence="2 3">
    <name type="scientific">Asticcacaulis aquaticus</name>
    <dbReference type="NCBI Taxonomy" id="2984212"/>
    <lineage>
        <taxon>Bacteria</taxon>
        <taxon>Pseudomonadati</taxon>
        <taxon>Pseudomonadota</taxon>
        <taxon>Alphaproteobacteria</taxon>
        <taxon>Caulobacterales</taxon>
        <taxon>Caulobacteraceae</taxon>
        <taxon>Asticcacaulis</taxon>
    </lineage>
</organism>
<protein>
    <submittedName>
        <fullName evidence="2">DUF4166 domain-containing protein</fullName>
    </submittedName>
</protein>
<keyword evidence="3" id="KW-1185">Reference proteome</keyword>
<dbReference type="Proteomes" id="UP001214854">
    <property type="component" value="Unassembled WGS sequence"/>
</dbReference>
<proteinExistence type="predicted"/>
<gene>
    <name evidence="2" type="ORF">PQU92_16035</name>
</gene>
<comment type="caution">
    <text evidence="2">The sequence shown here is derived from an EMBL/GenBank/DDBJ whole genome shotgun (WGS) entry which is preliminary data.</text>
</comment>
<accession>A0ABT5HXK6</accession>
<sequence>MKTTFEAVFDEQWAALPPALKAHYANRPFSRDRVTVEGTLDVEMHPWMRKISWLIRLTGMLTPYEGKAVPVTVHFHSEPDSNAFVFERIFNFPGREPVVFRSRMISKRAHRVTEYMKTGAGWKATYYYDNDKVILRHAGYVVRVLGIDIPMPIEWLVGYGYAYEQATGEDSFKMHMQMSGGLLDKPLYSYGGEFRVTEVLYRD</sequence>
<reference evidence="2 3" key="1">
    <citation type="submission" date="2023-01" db="EMBL/GenBank/DDBJ databases">
        <title>Novel species of the genus Asticcacaulis isolated from rivers.</title>
        <authorList>
            <person name="Lu H."/>
        </authorList>
    </citation>
    <scope>NUCLEOTIDE SEQUENCE [LARGE SCALE GENOMIC DNA]</scope>
    <source>
        <strain evidence="2 3">BYS171W</strain>
    </source>
</reference>
<dbReference type="EMBL" id="JAQQKX010000015">
    <property type="protein sequence ID" value="MDC7684794.1"/>
    <property type="molecule type" value="Genomic_DNA"/>
</dbReference>